<evidence type="ECO:0000313" key="1">
    <source>
        <dbReference type="EMBL" id="JAD65669.1"/>
    </source>
</evidence>
<sequence>MCNVPKTYILHKMDEFMALNCTNGTRSK</sequence>
<proteinExistence type="predicted"/>
<accession>A0A0A9BP21</accession>
<reference evidence="1" key="2">
    <citation type="journal article" date="2015" name="Data Brief">
        <title>Shoot transcriptome of the giant reed, Arundo donax.</title>
        <authorList>
            <person name="Barrero R.A."/>
            <person name="Guerrero F.D."/>
            <person name="Moolhuijzen P."/>
            <person name="Goolsby J.A."/>
            <person name="Tidwell J."/>
            <person name="Bellgard S.E."/>
            <person name="Bellgard M.I."/>
        </authorList>
    </citation>
    <scope>NUCLEOTIDE SEQUENCE</scope>
    <source>
        <tissue evidence="1">Shoot tissue taken approximately 20 cm above the soil surface</tissue>
    </source>
</reference>
<reference evidence="1" key="1">
    <citation type="submission" date="2014-09" db="EMBL/GenBank/DDBJ databases">
        <authorList>
            <person name="Magalhaes I.L.F."/>
            <person name="Oliveira U."/>
            <person name="Santos F.R."/>
            <person name="Vidigal T.H.D.A."/>
            <person name="Brescovit A.D."/>
            <person name="Santos A.J."/>
        </authorList>
    </citation>
    <scope>NUCLEOTIDE SEQUENCE</scope>
    <source>
        <tissue evidence="1">Shoot tissue taken approximately 20 cm above the soil surface</tissue>
    </source>
</reference>
<name>A0A0A9BP21_ARUDO</name>
<dbReference type="AlphaFoldDB" id="A0A0A9BP21"/>
<organism evidence="1">
    <name type="scientific">Arundo donax</name>
    <name type="common">Giant reed</name>
    <name type="synonym">Donax arundinaceus</name>
    <dbReference type="NCBI Taxonomy" id="35708"/>
    <lineage>
        <taxon>Eukaryota</taxon>
        <taxon>Viridiplantae</taxon>
        <taxon>Streptophyta</taxon>
        <taxon>Embryophyta</taxon>
        <taxon>Tracheophyta</taxon>
        <taxon>Spermatophyta</taxon>
        <taxon>Magnoliopsida</taxon>
        <taxon>Liliopsida</taxon>
        <taxon>Poales</taxon>
        <taxon>Poaceae</taxon>
        <taxon>PACMAD clade</taxon>
        <taxon>Arundinoideae</taxon>
        <taxon>Arundineae</taxon>
        <taxon>Arundo</taxon>
    </lineage>
</organism>
<dbReference type="EMBL" id="GBRH01232226">
    <property type="protein sequence ID" value="JAD65669.1"/>
    <property type="molecule type" value="Transcribed_RNA"/>
</dbReference>
<protein>
    <submittedName>
        <fullName evidence="1">Uncharacterized protein</fullName>
    </submittedName>
</protein>